<dbReference type="Gene3D" id="3.90.220.20">
    <property type="entry name" value="DNA methylase specificity domains"/>
    <property type="match status" value="1"/>
</dbReference>
<evidence type="ECO:0000256" key="3">
    <source>
        <dbReference type="SAM" id="MobiDB-lite"/>
    </source>
</evidence>
<evidence type="ECO:0000313" key="4">
    <source>
        <dbReference type="EMBL" id="MBM3317568.1"/>
    </source>
</evidence>
<dbReference type="Proteomes" id="UP000748308">
    <property type="component" value="Unassembled WGS sequence"/>
</dbReference>
<evidence type="ECO:0008006" key="6">
    <source>
        <dbReference type="Google" id="ProtNLM"/>
    </source>
</evidence>
<name>A0A938BNT4_UNCEI</name>
<comment type="caution">
    <text evidence="4">The sequence shown here is derived from an EMBL/GenBank/DDBJ whole genome shotgun (WGS) entry which is preliminary data.</text>
</comment>
<dbReference type="GO" id="GO:0009307">
    <property type="term" value="P:DNA restriction-modification system"/>
    <property type="evidence" value="ECO:0007669"/>
    <property type="project" value="UniProtKB-KW"/>
</dbReference>
<reference evidence="4" key="1">
    <citation type="submission" date="2019-03" db="EMBL/GenBank/DDBJ databases">
        <title>Lake Tanganyika Metagenome-Assembled Genomes (MAGs).</title>
        <authorList>
            <person name="Tran P."/>
        </authorList>
    </citation>
    <scope>NUCLEOTIDE SEQUENCE</scope>
    <source>
        <strain evidence="4">M_DeepCast_400m_m2_100</strain>
    </source>
</reference>
<feature type="region of interest" description="Disordered" evidence="3">
    <location>
        <begin position="176"/>
        <end position="200"/>
    </location>
</feature>
<evidence type="ECO:0000313" key="5">
    <source>
        <dbReference type="Proteomes" id="UP000748308"/>
    </source>
</evidence>
<proteinExistence type="predicted"/>
<evidence type="ECO:0000256" key="2">
    <source>
        <dbReference type="ARBA" id="ARBA00023125"/>
    </source>
</evidence>
<keyword evidence="2" id="KW-0238">DNA-binding</keyword>
<gene>
    <name evidence="4" type="ORF">FJY75_06910</name>
</gene>
<organism evidence="4 5">
    <name type="scientific">Eiseniibacteriota bacterium</name>
    <dbReference type="NCBI Taxonomy" id="2212470"/>
    <lineage>
        <taxon>Bacteria</taxon>
        <taxon>Candidatus Eiseniibacteriota</taxon>
    </lineage>
</organism>
<dbReference type="InterPro" id="IPR044946">
    <property type="entry name" value="Restrct_endonuc_typeI_TRD_sf"/>
</dbReference>
<keyword evidence="1" id="KW-0680">Restriction system</keyword>
<dbReference type="SUPFAM" id="SSF116734">
    <property type="entry name" value="DNA methylase specificity domain"/>
    <property type="match status" value="1"/>
</dbReference>
<dbReference type="AlphaFoldDB" id="A0A938BNT4"/>
<accession>A0A938BNT4</accession>
<protein>
    <recommendedName>
        <fullName evidence="6">Restriction endonuclease subunit S</fullName>
    </recommendedName>
</protein>
<dbReference type="GO" id="GO:0003677">
    <property type="term" value="F:DNA binding"/>
    <property type="evidence" value="ECO:0007669"/>
    <property type="project" value="UniProtKB-KW"/>
</dbReference>
<evidence type="ECO:0000256" key="1">
    <source>
        <dbReference type="ARBA" id="ARBA00022747"/>
    </source>
</evidence>
<dbReference type="EMBL" id="VGIY01000145">
    <property type="protein sequence ID" value="MBM3317568.1"/>
    <property type="molecule type" value="Genomic_DNA"/>
</dbReference>
<sequence length="200" mass="21973">MSAPLRYKPYPAYKDSGVEWLGEIPAHWEVKRLKVLASVQLSNVDKKSVEGQEAVRLCNYTDVYYSDQIAPDMEFMSATATCEQVKRFSLRAGDVLITKDSESWTDIAVPAVVAEDMADVLCGYHLAHIRPASECVGSFLSRTFSAIGPRDQFQVAANGITRFGLGGDAIRTGLFAMPPPPRARAAGHRRVPRPGDGEDR</sequence>